<sequence>MLKRIPVSPVLVLVVLAGLLAACASLGGGLELPVSHPSAADLGEKPVSCTNCHDSADGPIRFERFVHGPYWGESHRQAAYQQDRVCAMCHQTSFCNDCHATRVELKPSLKDQTGTRRRMPHRGDYLSRHRIDGRVDPTSCFRCHGNPKAARTCAPCHG</sequence>
<name>A0A5D3WH38_9BACT</name>
<evidence type="ECO:0000313" key="1">
    <source>
        <dbReference type="EMBL" id="TYO96104.1"/>
    </source>
</evidence>
<dbReference type="AlphaFoldDB" id="A0A5D3WH38"/>
<dbReference type="InterPro" id="IPR036280">
    <property type="entry name" value="Multihaem_cyt_sf"/>
</dbReference>
<keyword evidence="2" id="KW-1185">Reference proteome</keyword>
<evidence type="ECO:0000313" key="2">
    <source>
        <dbReference type="Proteomes" id="UP000324159"/>
    </source>
</evidence>
<dbReference type="SUPFAM" id="SSF48695">
    <property type="entry name" value="Multiheme cytochromes"/>
    <property type="match status" value="1"/>
</dbReference>
<gene>
    <name evidence="1" type="ORF">EDC39_11550</name>
</gene>
<dbReference type="EMBL" id="VNIB01000015">
    <property type="protein sequence ID" value="TYO96104.1"/>
    <property type="molecule type" value="Genomic_DNA"/>
</dbReference>
<accession>A0A5D3WH38</accession>
<proteinExistence type="predicted"/>
<organism evidence="1 2">
    <name type="scientific">Geothermobacter ehrlichii</name>
    <dbReference type="NCBI Taxonomy" id="213224"/>
    <lineage>
        <taxon>Bacteria</taxon>
        <taxon>Pseudomonadati</taxon>
        <taxon>Thermodesulfobacteriota</taxon>
        <taxon>Desulfuromonadia</taxon>
        <taxon>Desulfuromonadales</taxon>
        <taxon>Geothermobacteraceae</taxon>
        <taxon>Geothermobacter</taxon>
    </lineage>
</organism>
<protein>
    <submittedName>
        <fullName evidence="1">Uncharacterized protein</fullName>
    </submittedName>
</protein>
<dbReference type="OrthoDB" id="9788951at2"/>
<dbReference type="RefSeq" id="WP_148896916.1">
    <property type="nucleotide sequence ID" value="NZ_VNIB01000015.1"/>
</dbReference>
<reference evidence="1 2" key="1">
    <citation type="submission" date="2019-07" db="EMBL/GenBank/DDBJ databases">
        <title>Genomic Encyclopedia of Type Strains, Phase IV (KMG-IV): sequencing the most valuable type-strain genomes for metagenomic binning, comparative biology and taxonomic classification.</title>
        <authorList>
            <person name="Goeker M."/>
        </authorList>
    </citation>
    <scope>NUCLEOTIDE SEQUENCE [LARGE SCALE GENOMIC DNA]</scope>
    <source>
        <strain evidence="1 2">SS015</strain>
    </source>
</reference>
<dbReference type="PROSITE" id="PS51257">
    <property type="entry name" value="PROKAR_LIPOPROTEIN"/>
    <property type="match status" value="1"/>
</dbReference>
<comment type="caution">
    <text evidence="1">The sequence shown here is derived from an EMBL/GenBank/DDBJ whole genome shotgun (WGS) entry which is preliminary data.</text>
</comment>
<dbReference type="Proteomes" id="UP000324159">
    <property type="component" value="Unassembled WGS sequence"/>
</dbReference>